<dbReference type="Pfam" id="PF17763">
    <property type="entry name" value="Asparaginase_C"/>
    <property type="match status" value="1"/>
</dbReference>
<keyword evidence="8" id="KW-1185">Reference proteome</keyword>
<dbReference type="InterPro" id="IPR004550">
    <property type="entry name" value="AsnASE_II"/>
</dbReference>
<dbReference type="SFLD" id="SFLDS00057">
    <property type="entry name" value="Glutaminase/Asparaginase"/>
    <property type="match status" value="1"/>
</dbReference>
<dbReference type="Gene3D" id="3.40.50.40">
    <property type="match status" value="1"/>
</dbReference>
<evidence type="ECO:0000259" key="6">
    <source>
        <dbReference type="Pfam" id="PF17763"/>
    </source>
</evidence>
<evidence type="ECO:0000256" key="4">
    <source>
        <dbReference type="RuleBase" id="RU004456"/>
    </source>
</evidence>
<dbReference type="NCBIfam" id="TIGR00520">
    <property type="entry name" value="asnASE_II"/>
    <property type="match status" value="1"/>
</dbReference>
<dbReference type="InterPro" id="IPR036152">
    <property type="entry name" value="Asp/glu_Ase-like_sf"/>
</dbReference>
<evidence type="ECO:0000259" key="5">
    <source>
        <dbReference type="Pfam" id="PF00710"/>
    </source>
</evidence>
<keyword evidence="2" id="KW-0378">Hydrolase</keyword>
<evidence type="ECO:0000256" key="1">
    <source>
        <dbReference type="ARBA" id="ARBA00010518"/>
    </source>
</evidence>
<dbReference type="PANTHER" id="PTHR11707">
    <property type="entry name" value="L-ASPARAGINASE"/>
    <property type="match status" value="1"/>
</dbReference>
<feature type="domain" description="Asparaginase/glutaminase C-terminal" evidence="6">
    <location>
        <begin position="221"/>
        <end position="331"/>
    </location>
</feature>
<dbReference type="InterPro" id="IPR006034">
    <property type="entry name" value="Asparaginase/glutaminase-like"/>
</dbReference>
<dbReference type="RefSeq" id="WP_205050452.1">
    <property type="nucleotide sequence ID" value="NZ_JACJKX010000010.1"/>
</dbReference>
<comment type="similarity">
    <text evidence="1 4">Belongs to the asparaginase 1 family.</text>
</comment>
<dbReference type="PROSITE" id="PS51732">
    <property type="entry name" value="ASN_GLN_ASE_3"/>
    <property type="match status" value="1"/>
</dbReference>
<reference evidence="7 8" key="1">
    <citation type="journal article" date="2021" name="Sci. Rep.">
        <title>The distribution of antibiotic resistance genes in chicken gut microbiota commensals.</title>
        <authorList>
            <person name="Juricova H."/>
            <person name="Matiasovicova J."/>
            <person name="Kubasova T."/>
            <person name="Cejkova D."/>
            <person name="Rychlik I."/>
        </authorList>
    </citation>
    <scope>NUCLEOTIDE SEQUENCE [LARGE SCALE GENOMIC DNA]</scope>
    <source>
        <strain evidence="7 8">An562</strain>
    </source>
</reference>
<dbReference type="PIRSF" id="PIRSF500176">
    <property type="entry name" value="L_ASNase"/>
    <property type="match status" value="1"/>
</dbReference>
<dbReference type="PANTHER" id="PTHR11707:SF28">
    <property type="entry name" value="60 KDA LYSOPHOSPHOLIPASE"/>
    <property type="match status" value="1"/>
</dbReference>
<evidence type="ECO:0000313" key="8">
    <source>
        <dbReference type="Proteomes" id="UP000777002"/>
    </source>
</evidence>
<dbReference type="InterPro" id="IPR027473">
    <property type="entry name" value="L-asparaginase_C"/>
</dbReference>
<protein>
    <submittedName>
        <fullName evidence="7">Asparaginase</fullName>
    </submittedName>
</protein>
<comment type="caution">
    <text evidence="7">The sequence shown here is derived from an EMBL/GenBank/DDBJ whole genome shotgun (WGS) entry which is preliminary data.</text>
</comment>
<dbReference type="SMART" id="SM00870">
    <property type="entry name" value="Asparaginase"/>
    <property type="match status" value="1"/>
</dbReference>
<evidence type="ECO:0000256" key="3">
    <source>
        <dbReference type="PROSITE-ProRule" id="PRU10100"/>
    </source>
</evidence>
<evidence type="ECO:0000256" key="2">
    <source>
        <dbReference type="ARBA" id="ARBA00022801"/>
    </source>
</evidence>
<dbReference type="PRINTS" id="PR00139">
    <property type="entry name" value="ASNGLNASE"/>
</dbReference>
<dbReference type="Pfam" id="PF00710">
    <property type="entry name" value="Asparaginase"/>
    <property type="match status" value="1"/>
</dbReference>
<feature type="active site" evidence="3">
    <location>
        <position position="94"/>
    </location>
</feature>
<dbReference type="PROSITE" id="PS00917">
    <property type="entry name" value="ASN_GLN_ASE_2"/>
    <property type="match status" value="1"/>
</dbReference>
<dbReference type="PIRSF" id="PIRSF001220">
    <property type="entry name" value="L-ASNase_gatD"/>
    <property type="match status" value="1"/>
</dbReference>
<evidence type="ECO:0000313" key="7">
    <source>
        <dbReference type="EMBL" id="MBM6928861.1"/>
    </source>
</evidence>
<dbReference type="CDD" id="cd08964">
    <property type="entry name" value="L-asparaginase_II"/>
    <property type="match status" value="1"/>
</dbReference>
<dbReference type="InterPro" id="IPR027475">
    <property type="entry name" value="Asparaginase/glutaminase_AS2"/>
</dbReference>
<feature type="domain" description="L-asparaginase N-terminal" evidence="5">
    <location>
        <begin position="5"/>
        <end position="199"/>
    </location>
</feature>
<accession>A0ABS2GUI2</accession>
<dbReference type="Gene3D" id="3.40.50.1170">
    <property type="entry name" value="L-asparaginase, N-terminal domain"/>
    <property type="match status" value="1"/>
</dbReference>
<gene>
    <name evidence="7" type="ORF">H5985_06215</name>
</gene>
<proteinExistence type="inferred from homology"/>
<organism evidence="7 8">
    <name type="scientific">Parasutterella secunda</name>
    <dbReference type="NCBI Taxonomy" id="626947"/>
    <lineage>
        <taxon>Bacteria</taxon>
        <taxon>Pseudomonadati</taxon>
        <taxon>Pseudomonadota</taxon>
        <taxon>Betaproteobacteria</taxon>
        <taxon>Burkholderiales</taxon>
        <taxon>Sutterellaceae</taxon>
        <taxon>Parasutterella</taxon>
    </lineage>
</organism>
<dbReference type="InterPro" id="IPR027474">
    <property type="entry name" value="L-asparaginase_N"/>
</dbReference>
<dbReference type="EMBL" id="JACJKX010000010">
    <property type="protein sequence ID" value="MBM6928861.1"/>
    <property type="molecule type" value="Genomic_DNA"/>
</dbReference>
<dbReference type="InterPro" id="IPR037152">
    <property type="entry name" value="L-asparaginase_N_sf"/>
</dbReference>
<dbReference type="Proteomes" id="UP000777002">
    <property type="component" value="Unassembled WGS sequence"/>
</dbReference>
<name>A0ABS2GUI2_9BURK</name>
<sequence>MAKKKIVLMSTGGTIVSSGESATQTTGYRLGELSINALLDQLPDLKDKIELEQEAVSHVDSSSMTSEIWLKLARSVQAAVDRDDVDGVVITHGTDTMEETAYFLHLILKTEKPVVITGAMRPATALSADGILNLYNAFQVALSEESKGLGVLMVLNNTIGSARFSTKTNTTNVATFSGLNTGELGAVIDNAVMYYNRPTRPHTMATPFSVKDFEQDESFPRVDILISHADDDDKLVDATVAIGAKGIVFAGLGNGCIPDKVFPGLVRASAAGVRVIRSSRVFTGPVFNGLSEWEDAGLISAWNLSAVKSRVLLQLALKKGINDIDALREMFERY</sequence>
<dbReference type="SUPFAM" id="SSF53774">
    <property type="entry name" value="Glutaminase/Asparaginase"/>
    <property type="match status" value="1"/>
</dbReference>
<dbReference type="InterPro" id="IPR040919">
    <property type="entry name" value="Asparaginase_C"/>
</dbReference>